<dbReference type="RefSeq" id="WP_282766611.1">
    <property type="nucleotide sequence ID" value="NZ_JASCTH010000041.1"/>
</dbReference>
<dbReference type="PANTHER" id="PTHR42709">
    <property type="entry name" value="ALKALINE PHOSPHATASE LIKE PROTEIN"/>
    <property type="match status" value="1"/>
</dbReference>
<evidence type="ECO:0000256" key="3">
    <source>
        <dbReference type="ARBA" id="ARBA00022475"/>
    </source>
</evidence>
<feature type="transmembrane region" description="Helical" evidence="8">
    <location>
        <begin position="162"/>
        <end position="182"/>
    </location>
</feature>
<accession>A0ABT6WZJ7</accession>
<evidence type="ECO:0000256" key="2">
    <source>
        <dbReference type="ARBA" id="ARBA00010792"/>
    </source>
</evidence>
<organism evidence="10 11">
    <name type="scientific">Actinoplanes sandaracinus</name>
    <dbReference type="NCBI Taxonomy" id="3045177"/>
    <lineage>
        <taxon>Bacteria</taxon>
        <taxon>Bacillati</taxon>
        <taxon>Actinomycetota</taxon>
        <taxon>Actinomycetes</taxon>
        <taxon>Micromonosporales</taxon>
        <taxon>Micromonosporaceae</taxon>
        <taxon>Actinoplanes</taxon>
    </lineage>
</organism>
<evidence type="ECO:0000256" key="4">
    <source>
        <dbReference type="ARBA" id="ARBA00022692"/>
    </source>
</evidence>
<reference evidence="10 11" key="1">
    <citation type="submission" date="2023-05" db="EMBL/GenBank/DDBJ databases">
        <title>Actinoplanes sp. NEAU-A12 genome sequencing.</title>
        <authorList>
            <person name="Wang Z.-S."/>
        </authorList>
    </citation>
    <scope>NUCLEOTIDE SEQUENCE [LARGE SCALE GENOMIC DNA]</scope>
    <source>
        <strain evidence="10 11">NEAU-A12</strain>
    </source>
</reference>
<dbReference type="EMBL" id="JASCTH010000041">
    <property type="protein sequence ID" value="MDI6105142.1"/>
    <property type="molecule type" value="Genomic_DNA"/>
</dbReference>
<protein>
    <submittedName>
        <fullName evidence="10">DedA family protein</fullName>
    </submittedName>
</protein>
<evidence type="ECO:0000259" key="9">
    <source>
        <dbReference type="Pfam" id="PF09335"/>
    </source>
</evidence>
<sequence>MLETLLPMISSPWLYLIVFAMVTVDGVFPVVPSEAVVISLSALSATGSPNLVALAAAVAAGGMAGDRVSYLLGRKAASRVTAGKLAVARAKAERALTRYGAAAILAGRFLPCGRAATTWTSGSVSLPLGRFQLFSALASVAWTAYMIGLGWLGGSAFADEPLLGAAIGLAIGAVLGATHALLERRRSAARSGPGRREATAKTSVARLAS</sequence>
<evidence type="ECO:0000256" key="5">
    <source>
        <dbReference type="ARBA" id="ARBA00022989"/>
    </source>
</evidence>
<proteinExistence type="inferred from homology"/>
<keyword evidence="6 8" id="KW-0472">Membrane</keyword>
<feature type="transmembrane region" description="Helical" evidence="8">
    <location>
        <begin position="12"/>
        <end position="31"/>
    </location>
</feature>
<evidence type="ECO:0000256" key="6">
    <source>
        <dbReference type="ARBA" id="ARBA00023136"/>
    </source>
</evidence>
<dbReference type="PANTHER" id="PTHR42709:SF6">
    <property type="entry name" value="UNDECAPRENYL PHOSPHATE TRANSPORTER A"/>
    <property type="match status" value="1"/>
</dbReference>
<comment type="similarity">
    <text evidence="2">Belongs to the DedA family.</text>
</comment>
<keyword evidence="4 8" id="KW-0812">Transmembrane</keyword>
<feature type="transmembrane region" description="Helical" evidence="8">
    <location>
        <begin position="51"/>
        <end position="72"/>
    </location>
</feature>
<keyword evidence="11" id="KW-1185">Reference proteome</keyword>
<evidence type="ECO:0000256" key="7">
    <source>
        <dbReference type="SAM" id="MobiDB-lite"/>
    </source>
</evidence>
<dbReference type="Pfam" id="PF09335">
    <property type="entry name" value="VTT_dom"/>
    <property type="match status" value="1"/>
</dbReference>
<evidence type="ECO:0000256" key="8">
    <source>
        <dbReference type="SAM" id="Phobius"/>
    </source>
</evidence>
<feature type="region of interest" description="Disordered" evidence="7">
    <location>
        <begin position="186"/>
        <end position="209"/>
    </location>
</feature>
<comment type="caution">
    <text evidence="10">The sequence shown here is derived from an EMBL/GenBank/DDBJ whole genome shotgun (WGS) entry which is preliminary data.</text>
</comment>
<feature type="transmembrane region" description="Helical" evidence="8">
    <location>
        <begin position="133"/>
        <end position="156"/>
    </location>
</feature>
<gene>
    <name evidence="10" type="ORF">QLQ12_41815</name>
</gene>
<evidence type="ECO:0000256" key="1">
    <source>
        <dbReference type="ARBA" id="ARBA00004651"/>
    </source>
</evidence>
<feature type="domain" description="VTT" evidence="9">
    <location>
        <begin position="31"/>
        <end position="151"/>
    </location>
</feature>
<dbReference type="InterPro" id="IPR051311">
    <property type="entry name" value="DedA_domain"/>
</dbReference>
<dbReference type="InterPro" id="IPR032816">
    <property type="entry name" value="VTT_dom"/>
</dbReference>
<evidence type="ECO:0000313" key="11">
    <source>
        <dbReference type="Proteomes" id="UP001241758"/>
    </source>
</evidence>
<keyword evidence="3" id="KW-1003">Cell membrane</keyword>
<name>A0ABT6WZJ7_9ACTN</name>
<comment type="subcellular location">
    <subcellularLocation>
        <location evidence="1">Cell membrane</location>
        <topology evidence="1">Multi-pass membrane protein</topology>
    </subcellularLocation>
</comment>
<dbReference type="Proteomes" id="UP001241758">
    <property type="component" value="Unassembled WGS sequence"/>
</dbReference>
<keyword evidence="5 8" id="KW-1133">Transmembrane helix</keyword>
<evidence type="ECO:0000313" key="10">
    <source>
        <dbReference type="EMBL" id="MDI6105142.1"/>
    </source>
</evidence>